<keyword evidence="8" id="KW-0830">Ubiquinone</keyword>
<keyword evidence="2" id="KW-0813">Transport</keyword>
<protein>
    <submittedName>
        <fullName evidence="8">NADH dehydrogenase ubiquinone Fe-S protein 4</fullName>
    </submittedName>
</protein>
<keyword evidence="5" id="KW-0249">Electron transport</keyword>
<comment type="subcellular location">
    <subcellularLocation>
        <location evidence="1">Membrane</location>
    </subcellularLocation>
</comment>
<evidence type="ECO:0000313" key="9">
    <source>
        <dbReference type="Proteomes" id="UP001595456"/>
    </source>
</evidence>
<name>A0ABV7E9I1_9SPHN</name>
<evidence type="ECO:0000256" key="7">
    <source>
        <dbReference type="SAM" id="MobiDB-lite"/>
    </source>
</evidence>
<proteinExistence type="predicted"/>
<comment type="caution">
    <text evidence="8">The sequence shown here is derived from an EMBL/GenBank/DDBJ whole genome shotgun (WGS) entry which is preliminary data.</text>
</comment>
<evidence type="ECO:0000256" key="3">
    <source>
        <dbReference type="ARBA" id="ARBA00022660"/>
    </source>
</evidence>
<evidence type="ECO:0000256" key="6">
    <source>
        <dbReference type="ARBA" id="ARBA00023136"/>
    </source>
</evidence>
<reference evidence="9" key="1">
    <citation type="journal article" date="2019" name="Int. J. Syst. Evol. Microbiol.">
        <title>The Global Catalogue of Microorganisms (GCM) 10K type strain sequencing project: providing services to taxonomists for standard genome sequencing and annotation.</title>
        <authorList>
            <consortium name="The Broad Institute Genomics Platform"/>
            <consortium name="The Broad Institute Genome Sequencing Center for Infectious Disease"/>
            <person name="Wu L."/>
            <person name="Ma J."/>
        </authorList>
    </citation>
    <scope>NUCLEOTIDE SEQUENCE [LARGE SCALE GENOMIC DNA]</scope>
    <source>
        <strain evidence="9">KCTC 52607</strain>
    </source>
</reference>
<evidence type="ECO:0000313" key="8">
    <source>
        <dbReference type="EMBL" id="MFC3099247.1"/>
    </source>
</evidence>
<dbReference type="InterPro" id="IPR006885">
    <property type="entry name" value="NADH_UbQ_FeS_4_mit-like"/>
</dbReference>
<keyword evidence="9" id="KW-1185">Reference proteome</keyword>
<dbReference type="Proteomes" id="UP001595456">
    <property type="component" value="Unassembled WGS sequence"/>
</dbReference>
<gene>
    <name evidence="8" type="ORF">ACFODU_15725</name>
</gene>
<evidence type="ECO:0000256" key="1">
    <source>
        <dbReference type="ARBA" id="ARBA00004370"/>
    </source>
</evidence>
<organism evidence="8 9">
    <name type="scientific">Alteraurantiacibacter palmitatis</name>
    <dbReference type="NCBI Taxonomy" id="2054628"/>
    <lineage>
        <taxon>Bacteria</taxon>
        <taxon>Pseudomonadati</taxon>
        <taxon>Pseudomonadota</taxon>
        <taxon>Alphaproteobacteria</taxon>
        <taxon>Sphingomonadales</taxon>
        <taxon>Erythrobacteraceae</taxon>
        <taxon>Alteraurantiacibacter</taxon>
    </lineage>
</organism>
<feature type="region of interest" description="Disordered" evidence="7">
    <location>
        <begin position="1"/>
        <end position="39"/>
    </location>
</feature>
<feature type="compositionally biased region" description="Basic residues" evidence="7">
    <location>
        <begin position="1"/>
        <end position="10"/>
    </location>
</feature>
<dbReference type="InterPro" id="IPR038532">
    <property type="entry name" value="NDUFS4-like_sf"/>
</dbReference>
<evidence type="ECO:0000256" key="2">
    <source>
        <dbReference type="ARBA" id="ARBA00022448"/>
    </source>
</evidence>
<dbReference type="Gene3D" id="3.30.160.190">
    <property type="entry name" value="atu1810 like domain"/>
    <property type="match status" value="1"/>
</dbReference>
<dbReference type="EMBL" id="JBHRST010000022">
    <property type="protein sequence ID" value="MFC3099247.1"/>
    <property type="molecule type" value="Genomic_DNA"/>
</dbReference>
<evidence type="ECO:0000256" key="5">
    <source>
        <dbReference type="ARBA" id="ARBA00022982"/>
    </source>
</evidence>
<keyword evidence="3" id="KW-0679">Respiratory chain</keyword>
<accession>A0ABV7E9I1</accession>
<dbReference type="Pfam" id="PF04800">
    <property type="entry name" value="NDUS4"/>
    <property type="match status" value="1"/>
</dbReference>
<keyword evidence="6" id="KW-0472">Membrane</keyword>
<sequence>MHRGHNRPPRLSKQPGTNNISAEIPMAKIYQEPRSTLQGRHRPRPWYLEFEARRSLGYDAYTGWITNDDPYRHIRVQFPDRDSAIAFAERQGWEYRVIHNPASRHLSSKIDQLYRGSDAPGNWPIRWSGEGKQISRNRLYRGAKAGERAEREKEFDPVDEALLESFPASDPPAFTGATIG</sequence>
<evidence type="ECO:0000256" key="4">
    <source>
        <dbReference type="ARBA" id="ARBA00022946"/>
    </source>
</evidence>
<keyword evidence="4" id="KW-0809">Transit peptide</keyword>